<proteinExistence type="predicted"/>
<evidence type="ECO:0000313" key="2">
    <source>
        <dbReference type="EMBL" id="WIY49678.1"/>
    </source>
</evidence>
<dbReference type="RefSeq" id="WP_011797139.1">
    <property type="nucleotide sequence ID" value="NZ_CP023687.1"/>
</dbReference>
<evidence type="ECO:0000313" key="3">
    <source>
        <dbReference type="Proteomes" id="UP001242732"/>
    </source>
</evidence>
<accession>A0ABY9AS74</accession>
<dbReference type="Proteomes" id="UP001242732">
    <property type="component" value="Chromosome"/>
</dbReference>
<protein>
    <submittedName>
        <fullName evidence="2">Uncharacterized protein</fullName>
    </submittedName>
</protein>
<keyword evidence="3" id="KW-1185">Reference proteome</keyword>
<sequence>MSKGLTRDTAQLWNFLRADKGWWSVLRLTSHWAPTFTEREVEEHMETLSRGRFVVSKDTERMGTVYAVTPDCHLLPGTTAPAPMSQPPSTDIELVPPPRHDVMSTFYRPTPTNYRPGALDHQRHPSLIGDRRLTHRSPKV</sequence>
<gene>
    <name evidence="2" type="ORF">QRO08_03645</name>
</gene>
<dbReference type="EMBL" id="CP127363">
    <property type="protein sequence ID" value="WIY49678.1"/>
    <property type="molecule type" value="Genomic_DNA"/>
</dbReference>
<feature type="region of interest" description="Disordered" evidence="1">
    <location>
        <begin position="77"/>
        <end position="140"/>
    </location>
</feature>
<reference evidence="2 3" key="1">
    <citation type="submission" date="2023-06" db="EMBL/GenBank/DDBJ databases">
        <authorList>
            <person name="Ham H."/>
            <person name="Park D.S."/>
        </authorList>
    </citation>
    <scope>NUCLEOTIDE SEQUENCE [LARGE SCALE GENOMIC DNA]</scope>
    <source>
        <strain evidence="2 3">KACC 17005</strain>
    </source>
</reference>
<evidence type="ECO:0000256" key="1">
    <source>
        <dbReference type="SAM" id="MobiDB-lite"/>
    </source>
</evidence>
<name>A0ABY9AS74_PARCI</name>
<organism evidence="2 3">
    <name type="scientific">Paracidovorax citrulli</name>
    <name type="common">Acidovorax citrulli</name>
    <dbReference type="NCBI Taxonomy" id="80869"/>
    <lineage>
        <taxon>Bacteria</taxon>
        <taxon>Pseudomonadati</taxon>
        <taxon>Pseudomonadota</taxon>
        <taxon>Betaproteobacteria</taxon>
        <taxon>Burkholderiales</taxon>
        <taxon>Comamonadaceae</taxon>
        <taxon>Paracidovorax</taxon>
    </lineage>
</organism>